<name>A0A8S1M725_PARPR</name>
<dbReference type="Proteomes" id="UP000688137">
    <property type="component" value="Unassembled WGS sequence"/>
</dbReference>
<protein>
    <submittedName>
        <fullName evidence="1">Uncharacterized protein</fullName>
    </submittedName>
</protein>
<reference evidence="1" key="1">
    <citation type="submission" date="2021-01" db="EMBL/GenBank/DDBJ databases">
        <authorList>
            <consortium name="Genoscope - CEA"/>
            <person name="William W."/>
        </authorList>
    </citation>
    <scope>NUCLEOTIDE SEQUENCE</scope>
</reference>
<organism evidence="1 2">
    <name type="scientific">Paramecium primaurelia</name>
    <dbReference type="NCBI Taxonomy" id="5886"/>
    <lineage>
        <taxon>Eukaryota</taxon>
        <taxon>Sar</taxon>
        <taxon>Alveolata</taxon>
        <taxon>Ciliophora</taxon>
        <taxon>Intramacronucleata</taxon>
        <taxon>Oligohymenophorea</taxon>
        <taxon>Peniculida</taxon>
        <taxon>Parameciidae</taxon>
        <taxon>Paramecium</taxon>
    </lineage>
</organism>
<proteinExistence type="predicted"/>
<comment type="caution">
    <text evidence="1">The sequence shown here is derived from an EMBL/GenBank/DDBJ whole genome shotgun (WGS) entry which is preliminary data.</text>
</comment>
<keyword evidence="2" id="KW-1185">Reference proteome</keyword>
<gene>
    <name evidence="1" type="ORF">PPRIM_AZ9-3.1.T0540276</name>
</gene>
<dbReference type="EMBL" id="CAJJDM010000054">
    <property type="protein sequence ID" value="CAD8075579.1"/>
    <property type="molecule type" value="Genomic_DNA"/>
</dbReference>
<dbReference type="AlphaFoldDB" id="A0A8S1M725"/>
<evidence type="ECO:0000313" key="1">
    <source>
        <dbReference type="EMBL" id="CAD8075579.1"/>
    </source>
</evidence>
<evidence type="ECO:0000313" key="2">
    <source>
        <dbReference type="Proteomes" id="UP000688137"/>
    </source>
</evidence>
<sequence>MFLSQTSYNQAVIPNKVQLIIKEYVKAKYGMKFLTEIYIGEQKYSQLGQIQY</sequence>
<accession>A0A8S1M725</accession>